<dbReference type="InterPro" id="IPR013701">
    <property type="entry name" value="Lhr-like_DEAD/DEAH_assoc"/>
</dbReference>
<organism evidence="2">
    <name type="scientific">Candidatus Aciduliprofundum boonei</name>
    <dbReference type="NCBI Taxonomy" id="379547"/>
    <lineage>
        <taxon>Archaea</taxon>
        <taxon>Methanobacteriati</taxon>
        <taxon>Thermoplasmatota</taxon>
        <taxon>DHVE2 group</taxon>
        <taxon>Candidatus Aciduliprofundum</taxon>
    </lineage>
</organism>
<dbReference type="InterPro" id="IPR052511">
    <property type="entry name" value="ATP-dep_Helicase"/>
</dbReference>
<proteinExistence type="predicted"/>
<name>A0A7J3T8Z3_9ARCH</name>
<dbReference type="GO" id="GO:0003677">
    <property type="term" value="F:DNA binding"/>
    <property type="evidence" value="ECO:0007669"/>
    <property type="project" value="TreeGrafter"/>
</dbReference>
<dbReference type="GO" id="GO:0005524">
    <property type="term" value="F:ATP binding"/>
    <property type="evidence" value="ECO:0007669"/>
    <property type="project" value="InterPro"/>
</dbReference>
<feature type="domain" description="Lhr-like DEAD/H associated" evidence="1">
    <location>
        <begin position="2"/>
        <end position="98"/>
    </location>
</feature>
<dbReference type="InterPro" id="IPR036390">
    <property type="entry name" value="WH_DNA-bd_sf"/>
</dbReference>
<dbReference type="EMBL" id="DRTM01000078">
    <property type="protein sequence ID" value="HHE75693.1"/>
    <property type="molecule type" value="Genomic_DNA"/>
</dbReference>
<gene>
    <name evidence="2" type="ORF">ENL31_01020</name>
</gene>
<dbReference type="AlphaFoldDB" id="A0A7J3T8Z3"/>
<sequence length="552" mass="65641">FNTEMFKQRFRHCASRSFMVLRRYKGRDISVARQQLRSDRILKLLSEIPEFPVMEETYNEILNIVMDLPNAKEVLRKIENGETEVKLLGYTDAPSVFAHNIILAGISDIVLMEDRSALLKELHMKLLERVIPKEELATVFEESEVIAYFHNKVKIRDKEDIMNFLRNAPGADILHRRGINIFEYSELPLEKLQNYVEEFVARGKIVSVYTTRLLWTTEDNLPIFSTLYAKECEELIEFEGEKKVEDIAKETGKKVAEVREILRCMEKAYLVGRKILNNEVYWYRREKIEMERDYAIEMLIRNLLYFRAPLTFEEIVYSLHIDEEDIRRVLKYMVESGEVVKGIFLVGYGEQYMLRKDYEELQKRRGVDEEKLQSYRFGKIVRKMRLDEYFQNFLVVFDEDSLRVRGCLDEFMYEKKRGNVFYGRFMRGRLCYTHKNAAPLLIKMYRREKMSEKEKKVYTLIGLLGKDATPVRIKSISNLYPHEVKRILEKLENNLYICREKGPNGYFYRLMKIEPQGSEEEFFHRIVKGYGPITKQSIEYLTSLDPKDYLAK</sequence>
<dbReference type="GO" id="GO:0004386">
    <property type="term" value="F:helicase activity"/>
    <property type="evidence" value="ECO:0007669"/>
    <property type="project" value="UniProtKB-KW"/>
</dbReference>
<keyword evidence="2" id="KW-0067">ATP-binding</keyword>
<feature type="non-terminal residue" evidence="2">
    <location>
        <position position="1"/>
    </location>
</feature>
<evidence type="ECO:0000259" key="1">
    <source>
        <dbReference type="Pfam" id="PF08494"/>
    </source>
</evidence>
<dbReference type="Proteomes" id="UP000886130">
    <property type="component" value="Unassembled WGS sequence"/>
</dbReference>
<comment type="caution">
    <text evidence="2">The sequence shown here is derived from an EMBL/GenBank/DDBJ whole genome shotgun (WGS) entry which is preliminary data.</text>
</comment>
<dbReference type="SUPFAM" id="SSF46785">
    <property type="entry name" value="Winged helix' DNA-binding domain"/>
    <property type="match status" value="1"/>
</dbReference>
<accession>A0A7J3T8Z3</accession>
<dbReference type="PANTHER" id="PTHR47962">
    <property type="entry name" value="ATP-DEPENDENT HELICASE LHR-RELATED-RELATED"/>
    <property type="match status" value="1"/>
</dbReference>
<dbReference type="GO" id="GO:0016887">
    <property type="term" value="F:ATP hydrolysis activity"/>
    <property type="evidence" value="ECO:0007669"/>
    <property type="project" value="TreeGrafter"/>
</dbReference>
<feature type="non-terminal residue" evidence="2">
    <location>
        <position position="552"/>
    </location>
</feature>
<keyword evidence="2" id="KW-0547">Nucleotide-binding</keyword>
<protein>
    <submittedName>
        <fullName evidence="2">DEAD/DEAH box helicase</fullName>
    </submittedName>
</protein>
<reference evidence="2" key="1">
    <citation type="journal article" date="2020" name="mSystems">
        <title>Genome- and Community-Level Interaction Insights into Carbon Utilization and Element Cycling Functions of Hydrothermarchaeota in Hydrothermal Sediment.</title>
        <authorList>
            <person name="Zhou Z."/>
            <person name="Liu Y."/>
            <person name="Xu W."/>
            <person name="Pan J."/>
            <person name="Luo Z.H."/>
            <person name="Li M."/>
        </authorList>
    </citation>
    <scope>NUCLEOTIDE SEQUENCE [LARGE SCALE GENOMIC DNA]</scope>
    <source>
        <strain evidence="2">HyVt-85</strain>
    </source>
</reference>
<dbReference type="PANTHER" id="PTHR47962:SF6">
    <property type="entry name" value="LARGE HELICASE-RELATED PROTEIN"/>
    <property type="match status" value="1"/>
</dbReference>
<keyword evidence="2" id="KW-0347">Helicase</keyword>
<evidence type="ECO:0000313" key="2">
    <source>
        <dbReference type="EMBL" id="HHE75693.1"/>
    </source>
</evidence>
<keyword evidence="2" id="KW-0378">Hydrolase</keyword>
<dbReference type="Pfam" id="PF08494">
    <property type="entry name" value="DEAD_assoc"/>
    <property type="match status" value="1"/>
</dbReference>